<evidence type="ECO:0000313" key="2">
    <source>
        <dbReference type="EMBL" id="RPF72093.1"/>
    </source>
</evidence>
<dbReference type="GO" id="GO:0005886">
    <property type="term" value="C:plasma membrane"/>
    <property type="evidence" value="ECO:0007669"/>
    <property type="project" value="TreeGrafter"/>
</dbReference>
<dbReference type="EMBL" id="RPFZ01000001">
    <property type="protein sequence ID" value="RPF72093.1"/>
    <property type="molecule type" value="Genomic_DNA"/>
</dbReference>
<dbReference type="PANTHER" id="PTHR34980:SF2">
    <property type="entry name" value="INNER MEMBRANE PROTEIN YHAH-RELATED"/>
    <property type="match status" value="1"/>
</dbReference>
<gene>
    <name evidence="2" type="ORF">EG799_11040</name>
</gene>
<evidence type="ECO:0000256" key="1">
    <source>
        <dbReference type="SAM" id="Phobius"/>
    </source>
</evidence>
<feature type="transmembrane region" description="Helical" evidence="1">
    <location>
        <begin position="23"/>
        <end position="48"/>
    </location>
</feature>
<dbReference type="Pfam" id="PF05656">
    <property type="entry name" value="DUF805"/>
    <property type="match status" value="1"/>
</dbReference>
<sequence>MNWMILPLKRYAEFTGRSRRKEYWMFVLLNVIVVVVLSFIAGIVGTGINTVANGDPTSVLGFFTGGVGLLLGLYFLAILIPSIAVSVRRLHDRNMSGWWYLGFVVLSLVPFVGFIASIAMLVIFALPGTDGPNRYGPDPKDPSQVEAFT</sequence>
<dbReference type="AlphaFoldDB" id="A0A3N5CSF4"/>
<feature type="transmembrane region" description="Helical" evidence="1">
    <location>
        <begin position="97"/>
        <end position="126"/>
    </location>
</feature>
<reference evidence="2 3" key="1">
    <citation type="submission" date="2018-11" db="EMBL/GenBank/DDBJ databases">
        <title>Erythrobacter spongiae sp. nov., isolated from a marine sponge.</title>
        <authorList>
            <person name="Zhuang L."/>
            <person name="Luo L."/>
        </authorList>
    </citation>
    <scope>NUCLEOTIDE SEQUENCE [LARGE SCALE GENOMIC DNA]</scope>
    <source>
        <strain evidence="2 3">HN-E23</strain>
    </source>
</reference>
<keyword evidence="3" id="KW-1185">Reference proteome</keyword>
<comment type="caution">
    <text evidence="2">The sequence shown here is derived from an EMBL/GenBank/DDBJ whole genome shotgun (WGS) entry which is preliminary data.</text>
</comment>
<proteinExistence type="predicted"/>
<name>A0A3N5CSF4_9SPHN</name>
<dbReference type="OrthoDB" id="9812349at2"/>
<evidence type="ECO:0000313" key="3">
    <source>
        <dbReference type="Proteomes" id="UP000275232"/>
    </source>
</evidence>
<dbReference type="PANTHER" id="PTHR34980">
    <property type="entry name" value="INNER MEMBRANE PROTEIN-RELATED-RELATED"/>
    <property type="match status" value="1"/>
</dbReference>
<dbReference type="RefSeq" id="WP_123881169.1">
    <property type="nucleotide sequence ID" value="NZ_RPFZ01000001.1"/>
</dbReference>
<feature type="transmembrane region" description="Helical" evidence="1">
    <location>
        <begin position="60"/>
        <end position="85"/>
    </location>
</feature>
<keyword evidence="1" id="KW-0812">Transmembrane</keyword>
<dbReference type="InterPro" id="IPR008523">
    <property type="entry name" value="DUF805"/>
</dbReference>
<accession>A0A3N5CSF4</accession>
<dbReference type="Proteomes" id="UP000275232">
    <property type="component" value="Unassembled WGS sequence"/>
</dbReference>
<keyword evidence="1" id="KW-0472">Membrane</keyword>
<protein>
    <submittedName>
        <fullName evidence="2">DUF805 domain-containing protein</fullName>
    </submittedName>
</protein>
<organism evidence="2 3">
    <name type="scientific">Aurantiacibacter spongiae</name>
    <dbReference type="NCBI Taxonomy" id="2488860"/>
    <lineage>
        <taxon>Bacteria</taxon>
        <taxon>Pseudomonadati</taxon>
        <taxon>Pseudomonadota</taxon>
        <taxon>Alphaproteobacteria</taxon>
        <taxon>Sphingomonadales</taxon>
        <taxon>Erythrobacteraceae</taxon>
        <taxon>Aurantiacibacter</taxon>
    </lineage>
</organism>
<keyword evidence="1" id="KW-1133">Transmembrane helix</keyword>